<dbReference type="GO" id="GO:0016746">
    <property type="term" value="F:acyltransferase activity"/>
    <property type="evidence" value="ECO:0007669"/>
    <property type="project" value="UniProtKB-KW"/>
</dbReference>
<sequence length="262" mass="28789">MANGTQKGPFTLNPLTKRCSAMYNLRPLARSTLEQSTFDLLRCLAKIAFDLIHSSLDTRTQQMTLDAVKEEVSTDLLAYHERDPSVRHKPISCLVSVYSTYFAIFSYRLSHQLIRHAGDDEGTTREAMHLSFAARSNTGIEIHPEALIGKRFVIDHGWGTVIGQTVEIGDDCYLLNNITLGGRDVADAHDGKRHPTIGDRVQICARAKVFGPIIVGDDCFIGPDVTLTEDLARGTTLLHGRGPVVTGTFREAERTPALAGLS</sequence>
<reference evidence="4 5" key="1">
    <citation type="submission" date="2018-06" db="EMBL/GenBank/DDBJ databases">
        <title>Genomic Encyclopedia of Archaeal and Bacterial Type Strains, Phase II (KMG-II): from individual species to whole genera.</title>
        <authorList>
            <person name="Goeker M."/>
        </authorList>
    </citation>
    <scope>NUCLEOTIDE SEQUENCE [LARGE SCALE GENOMIC DNA]</scope>
    <source>
        <strain evidence="4 5">DSM 18774</strain>
    </source>
</reference>
<evidence type="ECO:0000256" key="1">
    <source>
        <dbReference type="ARBA" id="ARBA00022605"/>
    </source>
</evidence>
<evidence type="ECO:0000256" key="3">
    <source>
        <dbReference type="ARBA" id="ARBA00023315"/>
    </source>
</evidence>
<dbReference type="CDD" id="cd03354">
    <property type="entry name" value="LbH_SAT"/>
    <property type="match status" value="1"/>
</dbReference>
<keyword evidence="1" id="KW-0028">Amino-acid biosynthesis</keyword>
<name>A0A2W7RD15_9RHOB</name>
<comment type="caution">
    <text evidence="4">The sequence shown here is derived from an EMBL/GenBank/DDBJ whole genome shotgun (WGS) entry which is preliminary data.</text>
</comment>
<dbReference type="SUPFAM" id="SSF51161">
    <property type="entry name" value="Trimeric LpxA-like enzymes"/>
    <property type="match status" value="1"/>
</dbReference>
<dbReference type="Proteomes" id="UP000249538">
    <property type="component" value="Unassembled WGS sequence"/>
</dbReference>
<protein>
    <submittedName>
        <fullName evidence="4">Serine O-acetyltransferase</fullName>
    </submittedName>
</protein>
<evidence type="ECO:0000313" key="5">
    <source>
        <dbReference type="Proteomes" id="UP000249538"/>
    </source>
</evidence>
<accession>A0A2W7RD15</accession>
<dbReference type="InterPro" id="IPR042122">
    <property type="entry name" value="Ser_AcTrfase_N_sf"/>
</dbReference>
<evidence type="ECO:0000256" key="2">
    <source>
        <dbReference type="ARBA" id="ARBA00022679"/>
    </source>
</evidence>
<organism evidence="4 5">
    <name type="scientific">Cereibacter changlensis</name>
    <dbReference type="NCBI Taxonomy" id="402884"/>
    <lineage>
        <taxon>Bacteria</taxon>
        <taxon>Pseudomonadati</taxon>
        <taxon>Pseudomonadota</taxon>
        <taxon>Alphaproteobacteria</taxon>
        <taxon>Rhodobacterales</taxon>
        <taxon>Paracoccaceae</taxon>
        <taxon>Cereibacter</taxon>
    </lineage>
</organism>
<dbReference type="InterPro" id="IPR045304">
    <property type="entry name" value="LbH_SAT"/>
</dbReference>
<proteinExistence type="predicted"/>
<dbReference type="PANTHER" id="PTHR42811">
    <property type="entry name" value="SERINE ACETYLTRANSFERASE"/>
    <property type="match status" value="1"/>
</dbReference>
<keyword evidence="3" id="KW-0012">Acyltransferase</keyword>
<dbReference type="Gene3D" id="2.160.10.10">
    <property type="entry name" value="Hexapeptide repeat proteins"/>
    <property type="match status" value="1"/>
</dbReference>
<dbReference type="GO" id="GO:0008652">
    <property type="term" value="P:amino acid biosynthetic process"/>
    <property type="evidence" value="ECO:0007669"/>
    <property type="project" value="UniProtKB-KW"/>
</dbReference>
<dbReference type="EMBL" id="QKZS01000021">
    <property type="protein sequence ID" value="PZX48635.1"/>
    <property type="molecule type" value="Genomic_DNA"/>
</dbReference>
<gene>
    <name evidence="4" type="ORF">LX76_04206</name>
</gene>
<dbReference type="AlphaFoldDB" id="A0A2W7RD15"/>
<dbReference type="InterPro" id="IPR011004">
    <property type="entry name" value="Trimer_LpxA-like_sf"/>
</dbReference>
<evidence type="ECO:0000313" key="4">
    <source>
        <dbReference type="EMBL" id="PZX48635.1"/>
    </source>
</evidence>
<keyword evidence="2 4" id="KW-0808">Transferase</keyword>
<dbReference type="Gene3D" id="1.10.3130.10">
    <property type="entry name" value="serine acetyltransferase, domain 1"/>
    <property type="match status" value="1"/>
</dbReference>